<keyword evidence="3" id="KW-1185">Reference proteome</keyword>
<dbReference type="Proteomes" id="UP000603904">
    <property type="component" value="Unassembled WGS sequence"/>
</dbReference>
<dbReference type="EMBL" id="BOOC01000007">
    <property type="protein sequence ID" value="GIH39393.1"/>
    <property type="molecule type" value="Genomic_DNA"/>
</dbReference>
<name>A0ABQ4FXB5_9ACTN</name>
<evidence type="ECO:0008006" key="4">
    <source>
        <dbReference type="Google" id="ProtNLM"/>
    </source>
</evidence>
<feature type="region of interest" description="Disordered" evidence="1">
    <location>
        <begin position="68"/>
        <end position="101"/>
    </location>
</feature>
<comment type="caution">
    <text evidence="2">The sequence shown here is derived from an EMBL/GenBank/DDBJ whole genome shotgun (WGS) entry which is preliminary data.</text>
</comment>
<evidence type="ECO:0000313" key="2">
    <source>
        <dbReference type="EMBL" id="GIH39393.1"/>
    </source>
</evidence>
<gene>
    <name evidence="2" type="ORF">Mco01_23930</name>
</gene>
<sequence length="101" mass="10647">MTAAGVLLIAAPLVRWGMVAAISLIEAPLKFQAPGVTLGARPSRARGAARPQVTMPPPDATVVSALAGTARTSRPPMTHGRRVPDDRDVFLRRATRSRPTA</sequence>
<evidence type="ECO:0000256" key="1">
    <source>
        <dbReference type="SAM" id="MobiDB-lite"/>
    </source>
</evidence>
<reference evidence="2 3" key="1">
    <citation type="submission" date="2021-01" db="EMBL/GenBank/DDBJ databases">
        <title>Whole genome shotgun sequence of Microbispora corallina NBRC 16416.</title>
        <authorList>
            <person name="Komaki H."/>
            <person name="Tamura T."/>
        </authorList>
    </citation>
    <scope>NUCLEOTIDE SEQUENCE [LARGE SCALE GENOMIC DNA]</scope>
    <source>
        <strain evidence="2 3">NBRC 16416</strain>
    </source>
</reference>
<protein>
    <recommendedName>
        <fullName evidence="4">Secreted protein</fullName>
    </recommendedName>
</protein>
<evidence type="ECO:0000313" key="3">
    <source>
        <dbReference type="Proteomes" id="UP000603904"/>
    </source>
</evidence>
<accession>A0ABQ4FXB5</accession>
<proteinExistence type="predicted"/>
<organism evidence="2 3">
    <name type="scientific">Microbispora corallina</name>
    <dbReference type="NCBI Taxonomy" id="83302"/>
    <lineage>
        <taxon>Bacteria</taxon>
        <taxon>Bacillati</taxon>
        <taxon>Actinomycetota</taxon>
        <taxon>Actinomycetes</taxon>
        <taxon>Streptosporangiales</taxon>
        <taxon>Streptosporangiaceae</taxon>
        <taxon>Microbispora</taxon>
    </lineage>
</organism>
<feature type="compositionally biased region" description="Basic and acidic residues" evidence="1">
    <location>
        <begin position="82"/>
        <end position="91"/>
    </location>
</feature>